<organism evidence="2 3">
    <name type="scientific">Botrimarina colliarenosi</name>
    <dbReference type="NCBI Taxonomy" id="2528001"/>
    <lineage>
        <taxon>Bacteria</taxon>
        <taxon>Pseudomonadati</taxon>
        <taxon>Planctomycetota</taxon>
        <taxon>Planctomycetia</taxon>
        <taxon>Pirellulales</taxon>
        <taxon>Lacipirellulaceae</taxon>
        <taxon>Botrimarina</taxon>
    </lineage>
</organism>
<dbReference type="SUPFAM" id="SSF51219">
    <property type="entry name" value="TRAP-like"/>
    <property type="match status" value="1"/>
</dbReference>
<reference evidence="2 3" key="1">
    <citation type="submission" date="2019-02" db="EMBL/GenBank/DDBJ databases">
        <title>Deep-cultivation of Planctomycetes and their phenomic and genomic characterization uncovers novel biology.</title>
        <authorList>
            <person name="Wiegand S."/>
            <person name="Jogler M."/>
            <person name="Boedeker C."/>
            <person name="Pinto D."/>
            <person name="Vollmers J."/>
            <person name="Rivas-Marin E."/>
            <person name="Kohn T."/>
            <person name="Peeters S.H."/>
            <person name="Heuer A."/>
            <person name="Rast P."/>
            <person name="Oberbeckmann S."/>
            <person name="Bunk B."/>
            <person name="Jeske O."/>
            <person name="Meyerdierks A."/>
            <person name="Storesund J.E."/>
            <person name="Kallscheuer N."/>
            <person name="Luecker S."/>
            <person name="Lage O.M."/>
            <person name="Pohl T."/>
            <person name="Merkel B.J."/>
            <person name="Hornburger P."/>
            <person name="Mueller R.-W."/>
            <person name="Bruemmer F."/>
            <person name="Labrenz M."/>
            <person name="Spormann A.M."/>
            <person name="Op Den Camp H."/>
            <person name="Overmann J."/>
            <person name="Amann R."/>
            <person name="Jetten M.S.M."/>
            <person name="Mascher T."/>
            <person name="Medema M.H."/>
            <person name="Devos D.P."/>
            <person name="Kaster A.-K."/>
            <person name="Ovreas L."/>
            <person name="Rohde M."/>
            <person name="Galperin M.Y."/>
            <person name="Jogler C."/>
        </authorList>
    </citation>
    <scope>NUCLEOTIDE SEQUENCE [LARGE SCALE GENOMIC DNA]</scope>
    <source>
        <strain evidence="2 3">Pla108</strain>
    </source>
</reference>
<proteinExistence type="predicted"/>
<dbReference type="PANTHER" id="PTHR38074">
    <property type="entry name" value="ALTERED INHERITANCE OF MITOCHONDRIA PROTEIN 24, MITOCHONDRIAL"/>
    <property type="match status" value="1"/>
</dbReference>
<dbReference type="InterPro" id="IPR002838">
    <property type="entry name" value="AIM24"/>
</dbReference>
<dbReference type="Pfam" id="PF01987">
    <property type="entry name" value="AIM24"/>
    <property type="match status" value="1"/>
</dbReference>
<dbReference type="EMBL" id="SJPR01000001">
    <property type="protein sequence ID" value="TWT99117.1"/>
    <property type="molecule type" value="Genomic_DNA"/>
</dbReference>
<evidence type="ECO:0000313" key="3">
    <source>
        <dbReference type="Proteomes" id="UP000317421"/>
    </source>
</evidence>
<evidence type="ECO:0000256" key="1">
    <source>
        <dbReference type="SAM" id="MobiDB-lite"/>
    </source>
</evidence>
<gene>
    <name evidence="2" type="ORF">Pla108_00500</name>
</gene>
<sequence length="132" mass="14546">MSRYTLDEFLEATRQTDRKEGFFELENPRMLELNLGSEGMPSEAWIKTGSMVGYVGQVRFTREGLLQQGVGNLLKKAVSGEGARLTKAEGIGRVYLADTAKKVTVLQLQGRRSTSTATTCSPSRPRSVTKSK</sequence>
<name>A0A5C6AI05_9BACT</name>
<dbReference type="InterPro" id="IPR036983">
    <property type="entry name" value="AIM24_sf"/>
</dbReference>
<dbReference type="Gene3D" id="3.60.160.10">
    <property type="entry name" value="Mitochondrial biogenesis AIM24"/>
    <property type="match status" value="1"/>
</dbReference>
<evidence type="ECO:0000313" key="2">
    <source>
        <dbReference type="EMBL" id="TWT99117.1"/>
    </source>
</evidence>
<dbReference type="PANTHER" id="PTHR38074:SF1">
    <property type="entry name" value="ALTERED INHERITANCE OF MITOCHONDRIA PROTEIN 24, MITOCHONDRIAL"/>
    <property type="match status" value="1"/>
</dbReference>
<dbReference type="AlphaFoldDB" id="A0A5C6AI05"/>
<dbReference type="InterPro" id="IPR016031">
    <property type="entry name" value="Trp_RNA-bd_attenuator-like_dom"/>
</dbReference>
<feature type="compositionally biased region" description="Polar residues" evidence="1">
    <location>
        <begin position="111"/>
        <end position="126"/>
    </location>
</feature>
<accession>A0A5C6AI05</accession>
<keyword evidence="3" id="KW-1185">Reference proteome</keyword>
<comment type="caution">
    <text evidence="2">The sequence shown here is derived from an EMBL/GenBank/DDBJ whole genome shotgun (WGS) entry which is preliminary data.</text>
</comment>
<protein>
    <submittedName>
        <fullName evidence="2">Uncharacterized protein</fullName>
    </submittedName>
</protein>
<dbReference type="Proteomes" id="UP000317421">
    <property type="component" value="Unassembled WGS sequence"/>
</dbReference>
<feature type="region of interest" description="Disordered" evidence="1">
    <location>
        <begin position="111"/>
        <end position="132"/>
    </location>
</feature>